<dbReference type="SMART" id="SM00667">
    <property type="entry name" value="LisH"/>
    <property type="match status" value="1"/>
</dbReference>
<proteinExistence type="predicted"/>
<feature type="coiled-coil region" evidence="2">
    <location>
        <begin position="359"/>
        <end position="393"/>
    </location>
</feature>
<dbReference type="EMBL" id="BAAFST010000001">
    <property type="protein sequence ID" value="GAB1285314.1"/>
    <property type="molecule type" value="Genomic_DNA"/>
</dbReference>
<feature type="region of interest" description="Disordered" evidence="3">
    <location>
        <begin position="129"/>
        <end position="178"/>
    </location>
</feature>
<dbReference type="PANTHER" id="PTHR32059:SF0">
    <property type="entry name" value="RAB11-BINDING PROTEIN RELCH"/>
    <property type="match status" value="1"/>
</dbReference>
<dbReference type="SUPFAM" id="SSF48371">
    <property type="entry name" value="ARM repeat"/>
    <property type="match status" value="1"/>
</dbReference>
<feature type="compositionally biased region" description="Gly residues" evidence="3">
    <location>
        <begin position="1"/>
        <end position="14"/>
    </location>
</feature>
<dbReference type="PROSITE" id="PS50896">
    <property type="entry name" value="LISH"/>
    <property type="match status" value="1"/>
</dbReference>
<reference evidence="4 5" key="1">
    <citation type="submission" date="2024-08" db="EMBL/GenBank/DDBJ databases">
        <title>The draft genome of Apodemus speciosus.</title>
        <authorList>
            <person name="Nabeshima K."/>
            <person name="Suzuki S."/>
            <person name="Onuma M."/>
        </authorList>
    </citation>
    <scope>NUCLEOTIDE SEQUENCE [LARGE SCALE GENOMIC DNA]</scope>
    <source>
        <strain evidence="4">IB14-021</strain>
    </source>
</reference>
<feature type="region of interest" description="Disordered" evidence="3">
    <location>
        <begin position="1"/>
        <end position="88"/>
    </location>
</feature>
<feature type="compositionally biased region" description="Polar residues" evidence="3">
    <location>
        <begin position="468"/>
        <end position="477"/>
    </location>
</feature>
<name>A0ABQ0EDX1_APOSI</name>
<dbReference type="InterPro" id="IPR016024">
    <property type="entry name" value="ARM-type_fold"/>
</dbReference>
<evidence type="ECO:0000313" key="4">
    <source>
        <dbReference type="EMBL" id="GAB1285314.1"/>
    </source>
</evidence>
<feature type="coiled-coil region" evidence="2">
    <location>
        <begin position="197"/>
        <end position="231"/>
    </location>
</feature>
<feature type="compositionally biased region" description="Polar residues" evidence="3">
    <location>
        <begin position="404"/>
        <end position="413"/>
    </location>
</feature>
<feature type="compositionally biased region" description="Basic and acidic residues" evidence="3">
    <location>
        <begin position="429"/>
        <end position="445"/>
    </location>
</feature>
<dbReference type="InterPro" id="IPR021133">
    <property type="entry name" value="HEAT_type_2"/>
</dbReference>
<evidence type="ECO:0000256" key="1">
    <source>
        <dbReference type="PROSITE-ProRule" id="PRU00103"/>
    </source>
</evidence>
<dbReference type="Gene3D" id="1.25.10.10">
    <property type="entry name" value="Leucine-rich Repeat Variant"/>
    <property type="match status" value="2"/>
</dbReference>
<keyword evidence="2" id="KW-0175">Coiled coil</keyword>
<accession>A0ABQ0EDX1</accession>
<sequence length="1277" mass="141488">MAAMAPGGGGGGSGVNPFLSDSDEDDDEVAAAEDRRAGLRLGAGVGLDPGSAGSLSPQDPMALGSSARPGLPVEASAAPAAPGSSGEPPARLSIDAIAAQLLRDQYLLTALELHTELLESGRELPRLRDYFSNPGNFERQSGTPPGMGAPGIPGAPVGAGAGGREPSTTSGGGQLNRAGSISTLDSLDFARYSDDGNRETDERVAVLEFELRKAKETIQALRANLTKAAEHEVPLQERKNYKSSPEIQEPIKPLEKRALNFLVNEFLLKNNYKLTSITFSDENDDQDFELWDDVGLNIPKPPDLLQLYRDFGNHQVTGKDLVDVASGVDEDELEALTPILGTVPPTLDTPLPIENSLLVQKLEDKISLLNNEKWSLMEQIRRLESEMDILKTEHFTTPAVGDSVQPSLVWSSQKDSEDNRQSPVVNSSDQEKTKDVHLEIPHEADSIIPKENSSDSLPTKEREELPPSSVSSKTTLHFDQPNRKLSPAFHQALLSFCRMSADSRLGSEVSRIADSEKSVMLMLGRCLPHIVPNVLLAKREELIPLILCTACLHPEPKERDQLLHILFNLIKRPDDEQRQMILTGCVAFARHVGPTRVEAELLPQCWEQKEIRSSLVLSMLQQMLMEDKADLVREAVIKSLGIIMGYIDDPDKYQQGFELLLSALGDPSERVVSATHQVFLPAYAAWTTELGNLQSHLIPTLLNKIEKVLRNAPFSSKAKLHGEIPHIEVTRFPRPMSPLQDVSTIIGSREQLAVLLQLYDYQLEHEGTTGWESLLWVVNQLLPQLIEIVGKINVTSTACVHEFSRFFWRLCRTFGKIFTNTKCSSFHSTLNMTEMLTRKQTLDFNINIEKAMLPLSLEIAQSSYVKPQFQEILRLSEENIDSSAGNGVLTKATVPIYATGVLTCYIQEEDRKLLVGFLEDVMTLLSLSHAPLDSLKASFVELGANPAYHELLLTVLWYGVVHTSALVRCTAARMFEFAFRAPCEPPVLTNQLLVKGVNETLVAQRVVPALITLSSDPEILTLRGLSEALVDKRVAPALVTLSGDPEFSVRIATIPAFGTIMETVIQRELLERVKMQLASFLEDPQYQDQHSLHTEVIRTFGRVGPNAEPRFRDELEKKKSDFYPSPLLWTTFCSRGFYLEEFTVKSIVIPHLHKLALVNNLQIVDSKRLDIATHLFEAYSALSCFISEDLMVNHFLPGLRCLRTDMEHLSPEHEVILSSMIKECEQKVENKTVQEPPGSMSIAASLVSEDTKTKFLNKMGQLTTSGAMLANVFQRKK</sequence>
<keyword evidence="5" id="KW-1185">Reference proteome</keyword>
<evidence type="ECO:0000313" key="5">
    <source>
        <dbReference type="Proteomes" id="UP001623349"/>
    </source>
</evidence>
<dbReference type="InterPro" id="IPR040362">
    <property type="entry name" value="RELCH"/>
</dbReference>
<dbReference type="InterPro" id="IPR011989">
    <property type="entry name" value="ARM-like"/>
</dbReference>
<evidence type="ECO:0000256" key="3">
    <source>
        <dbReference type="SAM" id="MobiDB-lite"/>
    </source>
</evidence>
<feature type="compositionally biased region" description="Low complexity" evidence="3">
    <location>
        <begin position="142"/>
        <end position="156"/>
    </location>
</feature>
<gene>
    <name evidence="4" type="ORF">APTSU1_000054400</name>
</gene>
<dbReference type="PROSITE" id="PS50077">
    <property type="entry name" value="HEAT_REPEAT"/>
    <property type="match status" value="1"/>
</dbReference>
<dbReference type="InterPro" id="IPR006594">
    <property type="entry name" value="LisH"/>
</dbReference>
<feature type="compositionally biased region" description="Low complexity" evidence="3">
    <location>
        <begin position="74"/>
        <end position="88"/>
    </location>
</feature>
<dbReference type="PANTHER" id="PTHR32059">
    <property type="entry name" value="RAB11-BINDING PROTEIN RELCH"/>
    <property type="match status" value="1"/>
</dbReference>
<dbReference type="Proteomes" id="UP001623349">
    <property type="component" value="Unassembled WGS sequence"/>
</dbReference>
<feature type="region of interest" description="Disordered" evidence="3">
    <location>
        <begin position="401"/>
        <end position="481"/>
    </location>
</feature>
<protein>
    <submittedName>
        <fullName evidence="4">RAB11-binding protein RELCH</fullName>
    </submittedName>
</protein>
<comment type="caution">
    <text evidence="4">The sequence shown here is derived from an EMBL/GenBank/DDBJ whole genome shotgun (WGS) entry which is preliminary data.</text>
</comment>
<feature type="compositionally biased region" description="Acidic residues" evidence="3">
    <location>
        <begin position="21"/>
        <end position="31"/>
    </location>
</feature>
<organism evidence="4 5">
    <name type="scientific">Apodemus speciosus</name>
    <name type="common">Large Japanese field mouse</name>
    <dbReference type="NCBI Taxonomy" id="105296"/>
    <lineage>
        <taxon>Eukaryota</taxon>
        <taxon>Metazoa</taxon>
        <taxon>Chordata</taxon>
        <taxon>Craniata</taxon>
        <taxon>Vertebrata</taxon>
        <taxon>Euteleostomi</taxon>
        <taxon>Mammalia</taxon>
        <taxon>Eutheria</taxon>
        <taxon>Euarchontoglires</taxon>
        <taxon>Glires</taxon>
        <taxon>Rodentia</taxon>
        <taxon>Myomorpha</taxon>
        <taxon>Muroidea</taxon>
        <taxon>Muridae</taxon>
        <taxon>Murinae</taxon>
        <taxon>Apodemus</taxon>
    </lineage>
</organism>
<evidence type="ECO:0000256" key="2">
    <source>
        <dbReference type="SAM" id="Coils"/>
    </source>
</evidence>
<feature type="repeat" description="HEAT" evidence="1">
    <location>
        <begin position="1034"/>
        <end position="1072"/>
    </location>
</feature>